<accession>A0ABQ9S5S9</accession>
<dbReference type="EMBL" id="MOPA01000013">
    <property type="protein sequence ID" value="KAK1524894.1"/>
    <property type="molecule type" value="Genomic_DNA"/>
</dbReference>
<comment type="caution">
    <text evidence="2">The sequence shown here is derived from an EMBL/GenBank/DDBJ whole genome shotgun (WGS) entry which is preliminary data.</text>
</comment>
<feature type="region of interest" description="Disordered" evidence="1">
    <location>
        <begin position="1"/>
        <end position="68"/>
    </location>
</feature>
<feature type="compositionally biased region" description="Basic and acidic residues" evidence="1">
    <location>
        <begin position="57"/>
        <end position="68"/>
    </location>
</feature>
<protein>
    <submittedName>
        <fullName evidence="2">Uncharacterized protein</fullName>
    </submittedName>
</protein>
<proteinExistence type="predicted"/>
<gene>
    <name evidence="2" type="ORF">CPAR01_13842</name>
</gene>
<dbReference type="Proteomes" id="UP001241169">
    <property type="component" value="Unassembled WGS sequence"/>
</dbReference>
<evidence type="ECO:0000256" key="1">
    <source>
        <dbReference type="SAM" id="MobiDB-lite"/>
    </source>
</evidence>
<reference evidence="2 3" key="1">
    <citation type="submission" date="2016-10" db="EMBL/GenBank/DDBJ databases">
        <title>The genome sequence of Colletotrichum fioriniae PJ7.</title>
        <authorList>
            <person name="Baroncelli R."/>
        </authorList>
    </citation>
    <scope>NUCLEOTIDE SEQUENCE [LARGE SCALE GENOMIC DNA]</scope>
    <source>
        <strain evidence="2 3">IMI 384185</strain>
    </source>
</reference>
<evidence type="ECO:0000313" key="3">
    <source>
        <dbReference type="Proteomes" id="UP001241169"/>
    </source>
</evidence>
<dbReference type="GeneID" id="85381993"/>
<feature type="compositionally biased region" description="Polar residues" evidence="1">
    <location>
        <begin position="1"/>
        <end position="10"/>
    </location>
</feature>
<organism evidence="2 3">
    <name type="scientific">Colletotrichum paranaense</name>
    <dbReference type="NCBI Taxonomy" id="1914294"/>
    <lineage>
        <taxon>Eukaryota</taxon>
        <taxon>Fungi</taxon>
        <taxon>Dikarya</taxon>
        <taxon>Ascomycota</taxon>
        <taxon>Pezizomycotina</taxon>
        <taxon>Sordariomycetes</taxon>
        <taxon>Hypocreomycetidae</taxon>
        <taxon>Glomerellales</taxon>
        <taxon>Glomerellaceae</taxon>
        <taxon>Colletotrichum</taxon>
        <taxon>Colletotrichum acutatum species complex</taxon>
    </lineage>
</organism>
<keyword evidence="3" id="KW-1185">Reference proteome</keyword>
<feature type="compositionally biased region" description="Polar residues" evidence="1">
    <location>
        <begin position="29"/>
        <end position="45"/>
    </location>
</feature>
<sequence length="68" mass="7514">MTRPMTSIYTRPTMPELNSPKPDLDLGRNSKQAPGSEVSGSSDPSEASGIRPVFQFHNEREPRSPAWS</sequence>
<evidence type="ECO:0000313" key="2">
    <source>
        <dbReference type="EMBL" id="KAK1524894.1"/>
    </source>
</evidence>
<dbReference type="RefSeq" id="XP_060343562.1">
    <property type="nucleotide sequence ID" value="XM_060498094.1"/>
</dbReference>
<name>A0ABQ9S5S9_9PEZI</name>